<name>A0A4P6WLJ7_9ENTR</name>
<proteinExistence type="predicted"/>
<evidence type="ECO:0000313" key="1">
    <source>
        <dbReference type="EMBL" id="QBM23767.1"/>
    </source>
</evidence>
<reference evidence="1 2" key="1">
    <citation type="submission" date="2019-03" db="EMBL/GenBank/DDBJ databases">
        <title>Complete genome sequence of an arsenate-respiring bacteria, Citrobacter sp. LY-1.</title>
        <authorList>
            <person name="Wang H."/>
            <person name="Liu Y."/>
            <person name="Li Q."/>
            <person name="Huang J."/>
        </authorList>
    </citation>
    <scope>NUCLEOTIDE SEQUENCE [LARGE SCALE GENOMIC DNA]</scope>
    <source>
        <strain evidence="1 2">LY-1</strain>
    </source>
</reference>
<organism evidence="1 2">
    <name type="scientific">Citrobacter arsenatis</name>
    <dbReference type="NCBI Taxonomy" id="2546350"/>
    <lineage>
        <taxon>Bacteria</taxon>
        <taxon>Pseudomonadati</taxon>
        <taxon>Pseudomonadota</taxon>
        <taxon>Gammaproteobacteria</taxon>
        <taxon>Enterobacterales</taxon>
        <taxon>Enterobacteriaceae</taxon>
        <taxon>Citrobacter</taxon>
    </lineage>
</organism>
<dbReference type="AlphaFoldDB" id="A0A4P6WLJ7"/>
<protein>
    <submittedName>
        <fullName evidence="1">Uncharacterized protein</fullName>
    </submittedName>
</protein>
<accession>A0A4P6WLJ7</accession>
<evidence type="ECO:0000313" key="2">
    <source>
        <dbReference type="Proteomes" id="UP000293850"/>
    </source>
</evidence>
<dbReference type="Proteomes" id="UP000293850">
    <property type="component" value="Chromosome"/>
</dbReference>
<dbReference type="KEGG" id="cars:E1B03_15580"/>
<keyword evidence="2" id="KW-1185">Reference proteome</keyword>
<dbReference type="RefSeq" id="WP_133086540.1">
    <property type="nucleotide sequence ID" value="NZ_CP037864.1"/>
</dbReference>
<gene>
    <name evidence="1" type="ORF">E1B03_15580</name>
</gene>
<sequence>MSEQQNGGSAFPEPVMDFAQYRGMTLRDYFAAKAICQLTTPADYVGSKETEESYRKWANKAYKMADAMLRAREES</sequence>
<dbReference type="EMBL" id="CP037864">
    <property type="protein sequence ID" value="QBM23767.1"/>
    <property type="molecule type" value="Genomic_DNA"/>
</dbReference>